<name>A0AAV4CR75_9GAST</name>
<proteinExistence type="predicted"/>
<organism evidence="1 2">
    <name type="scientific">Plakobranchus ocellatus</name>
    <dbReference type="NCBI Taxonomy" id="259542"/>
    <lineage>
        <taxon>Eukaryota</taxon>
        <taxon>Metazoa</taxon>
        <taxon>Spiralia</taxon>
        <taxon>Lophotrochozoa</taxon>
        <taxon>Mollusca</taxon>
        <taxon>Gastropoda</taxon>
        <taxon>Heterobranchia</taxon>
        <taxon>Euthyneura</taxon>
        <taxon>Panpulmonata</taxon>
        <taxon>Sacoglossa</taxon>
        <taxon>Placobranchoidea</taxon>
        <taxon>Plakobranchidae</taxon>
        <taxon>Plakobranchus</taxon>
    </lineage>
</organism>
<reference evidence="1 2" key="1">
    <citation type="journal article" date="2021" name="Elife">
        <title>Chloroplast acquisition without the gene transfer in kleptoplastic sea slugs, Plakobranchus ocellatus.</title>
        <authorList>
            <person name="Maeda T."/>
            <person name="Takahashi S."/>
            <person name="Yoshida T."/>
            <person name="Shimamura S."/>
            <person name="Takaki Y."/>
            <person name="Nagai Y."/>
            <person name="Toyoda A."/>
            <person name="Suzuki Y."/>
            <person name="Arimoto A."/>
            <person name="Ishii H."/>
            <person name="Satoh N."/>
            <person name="Nishiyama T."/>
            <person name="Hasebe M."/>
            <person name="Maruyama T."/>
            <person name="Minagawa J."/>
            <person name="Obokata J."/>
            <person name="Shigenobu S."/>
        </authorList>
    </citation>
    <scope>NUCLEOTIDE SEQUENCE [LARGE SCALE GENOMIC DNA]</scope>
</reference>
<dbReference type="Proteomes" id="UP000735302">
    <property type="component" value="Unassembled WGS sequence"/>
</dbReference>
<gene>
    <name evidence="1" type="ORF">PoB_006088200</name>
</gene>
<sequence>MRRKEAGHLVVSSAPQKLFNFVFDQVLSGEAKCAIARLVCQCIVETYSQIKEHQELCSISKGALNTLRYFLTPVDCDLSSSVTTALALIYGVSR</sequence>
<evidence type="ECO:0000313" key="1">
    <source>
        <dbReference type="EMBL" id="GFO34377.1"/>
    </source>
</evidence>
<accession>A0AAV4CR75</accession>
<protein>
    <submittedName>
        <fullName evidence="1">Uncharacterized protein</fullName>
    </submittedName>
</protein>
<dbReference type="AlphaFoldDB" id="A0AAV4CR75"/>
<evidence type="ECO:0000313" key="2">
    <source>
        <dbReference type="Proteomes" id="UP000735302"/>
    </source>
</evidence>
<dbReference type="EMBL" id="BLXT01006896">
    <property type="protein sequence ID" value="GFO34377.1"/>
    <property type="molecule type" value="Genomic_DNA"/>
</dbReference>
<keyword evidence="2" id="KW-1185">Reference proteome</keyword>
<comment type="caution">
    <text evidence="1">The sequence shown here is derived from an EMBL/GenBank/DDBJ whole genome shotgun (WGS) entry which is preliminary data.</text>
</comment>